<reference evidence="2" key="1">
    <citation type="journal article" date="2020" name="New Phytol.">
        <title>Comparative genomics reveals dynamic genome evolution in host specialist ectomycorrhizal fungi.</title>
        <authorList>
            <person name="Lofgren L.A."/>
            <person name="Nguyen N.H."/>
            <person name="Vilgalys R."/>
            <person name="Ruytinx J."/>
            <person name="Liao H.L."/>
            <person name="Branco S."/>
            <person name="Kuo A."/>
            <person name="LaButti K."/>
            <person name="Lipzen A."/>
            <person name="Andreopoulos W."/>
            <person name="Pangilinan J."/>
            <person name="Riley R."/>
            <person name="Hundley H."/>
            <person name="Na H."/>
            <person name="Barry K."/>
            <person name="Grigoriev I.V."/>
            <person name="Stajich J.E."/>
            <person name="Kennedy P.G."/>
        </authorList>
    </citation>
    <scope>NUCLEOTIDE SEQUENCE</scope>
    <source>
        <strain evidence="2">FC423</strain>
    </source>
</reference>
<comment type="caution">
    <text evidence="2">The sequence shown here is derived from an EMBL/GenBank/DDBJ whole genome shotgun (WGS) entry which is preliminary data.</text>
</comment>
<keyword evidence="3" id="KW-1185">Reference proteome</keyword>
<feature type="compositionally biased region" description="Low complexity" evidence="1">
    <location>
        <begin position="218"/>
        <end position="231"/>
    </location>
</feature>
<evidence type="ECO:0000256" key="1">
    <source>
        <dbReference type="SAM" id="MobiDB-lite"/>
    </source>
</evidence>
<feature type="compositionally biased region" description="Polar residues" evidence="1">
    <location>
        <begin position="58"/>
        <end position="70"/>
    </location>
</feature>
<dbReference type="GeneID" id="64706742"/>
<sequence length="262" mass="27997">MMIPSARGSTSRYQLNWLAPTQTQPQVLHTEEEIVEEGSQKENTPASNKNKNEDVARTRSSSPQASSTKLVNVKGPHADSLSHPDSCTASGIGKANVPKSVSFQSPRSAKLVQPLLQPTKSLPVAPSRRQRSPSICSQDSFGGAVSQDPAAKYIAHATQIFDVPLSDLGRTTTTDLAMDHSSTSQEDDDSWMNKIRRAYEQSKASEASGSVLVPGTPSHSSGSEGSFQSTSVPHPDASQLLNDGEALRSIDASLNLITSRLM</sequence>
<dbReference type="RefSeq" id="XP_041294870.1">
    <property type="nucleotide sequence ID" value="XM_041444483.1"/>
</dbReference>
<organism evidence="2 3">
    <name type="scientific">Suillus discolor</name>
    <dbReference type="NCBI Taxonomy" id="1912936"/>
    <lineage>
        <taxon>Eukaryota</taxon>
        <taxon>Fungi</taxon>
        <taxon>Dikarya</taxon>
        <taxon>Basidiomycota</taxon>
        <taxon>Agaricomycotina</taxon>
        <taxon>Agaricomycetes</taxon>
        <taxon>Agaricomycetidae</taxon>
        <taxon>Boletales</taxon>
        <taxon>Suillineae</taxon>
        <taxon>Suillaceae</taxon>
        <taxon>Suillus</taxon>
    </lineage>
</organism>
<feature type="region of interest" description="Disordered" evidence="1">
    <location>
        <begin position="111"/>
        <end position="142"/>
    </location>
</feature>
<evidence type="ECO:0000313" key="3">
    <source>
        <dbReference type="Proteomes" id="UP000823399"/>
    </source>
</evidence>
<feature type="region of interest" description="Disordered" evidence="1">
    <location>
        <begin position="203"/>
        <end position="239"/>
    </location>
</feature>
<proteinExistence type="predicted"/>
<dbReference type="EMBL" id="JABBWM010000017">
    <property type="protein sequence ID" value="KAG2111651.1"/>
    <property type="molecule type" value="Genomic_DNA"/>
</dbReference>
<name>A0A9P7FBN6_9AGAM</name>
<feature type="region of interest" description="Disordered" evidence="1">
    <location>
        <begin position="1"/>
        <end position="93"/>
    </location>
</feature>
<dbReference type="AlphaFoldDB" id="A0A9P7FBN6"/>
<dbReference type="Proteomes" id="UP000823399">
    <property type="component" value="Unassembled WGS sequence"/>
</dbReference>
<protein>
    <submittedName>
        <fullName evidence="2">Uncharacterized protein</fullName>
    </submittedName>
</protein>
<feature type="compositionally biased region" description="Polar residues" evidence="1">
    <location>
        <begin position="7"/>
        <end position="27"/>
    </location>
</feature>
<gene>
    <name evidence="2" type="ORF">F5147DRAFT_94276</name>
</gene>
<dbReference type="OrthoDB" id="2678558at2759"/>
<accession>A0A9P7FBN6</accession>
<evidence type="ECO:0000313" key="2">
    <source>
        <dbReference type="EMBL" id="KAG2111651.1"/>
    </source>
</evidence>